<sequence length="152" mass="17408">MPKTQAITEELKSMAEVYDGDQVCREKFSLLLAELGFPDGLLAVQDIQECGYAEEIGFVWLKLKKKMEHKIENILVSYDNVVTAYVEPNKIKNLTGVKVKPSFFWLSLTEIYADDNAQGSVITFKSIIGLSMSFPWSMFQAEFEKEELMEYQ</sequence>
<dbReference type="SUPFAM" id="SSF141562">
    <property type="entry name" value="At5g01610-like"/>
    <property type="match status" value="1"/>
</dbReference>
<protein>
    <submittedName>
        <fullName evidence="1">Uncharacterized protein</fullName>
    </submittedName>
</protein>
<proteinExistence type="predicted"/>
<dbReference type="EMBL" id="JBGMDY010000004">
    <property type="protein sequence ID" value="KAL2338922.1"/>
    <property type="molecule type" value="Genomic_DNA"/>
</dbReference>
<dbReference type="InterPro" id="IPR036758">
    <property type="entry name" value="At5g01610-like"/>
</dbReference>
<dbReference type="Gene3D" id="2.30.240.10">
    <property type="entry name" value="At5g01610-like"/>
    <property type="match status" value="1"/>
</dbReference>
<keyword evidence="2" id="KW-1185">Reference proteome</keyword>
<reference evidence="1 2" key="1">
    <citation type="submission" date="2024-08" db="EMBL/GenBank/DDBJ databases">
        <title>Insights into the chromosomal genome structure of Flemingia macrophylla.</title>
        <authorList>
            <person name="Ding Y."/>
            <person name="Zhao Y."/>
            <person name="Bi W."/>
            <person name="Wu M."/>
            <person name="Zhao G."/>
            <person name="Gong Y."/>
            <person name="Li W."/>
            <person name="Zhang P."/>
        </authorList>
    </citation>
    <scope>NUCLEOTIDE SEQUENCE [LARGE SCALE GENOMIC DNA]</scope>
    <source>
        <strain evidence="1">DYQJB</strain>
        <tissue evidence="1">Leaf</tissue>
    </source>
</reference>
<accession>A0ABD1MSY0</accession>
<dbReference type="AlphaFoldDB" id="A0ABD1MSY0"/>
<dbReference type="Proteomes" id="UP001603857">
    <property type="component" value="Unassembled WGS sequence"/>
</dbReference>
<evidence type="ECO:0000313" key="2">
    <source>
        <dbReference type="Proteomes" id="UP001603857"/>
    </source>
</evidence>
<dbReference type="Pfam" id="PF04398">
    <property type="entry name" value="DUF538"/>
    <property type="match status" value="1"/>
</dbReference>
<organism evidence="1 2">
    <name type="scientific">Flemingia macrophylla</name>
    <dbReference type="NCBI Taxonomy" id="520843"/>
    <lineage>
        <taxon>Eukaryota</taxon>
        <taxon>Viridiplantae</taxon>
        <taxon>Streptophyta</taxon>
        <taxon>Embryophyta</taxon>
        <taxon>Tracheophyta</taxon>
        <taxon>Spermatophyta</taxon>
        <taxon>Magnoliopsida</taxon>
        <taxon>eudicotyledons</taxon>
        <taxon>Gunneridae</taxon>
        <taxon>Pentapetalae</taxon>
        <taxon>rosids</taxon>
        <taxon>fabids</taxon>
        <taxon>Fabales</taxon>
        <taxon>Fabaceae</taxon>
        <taxon>Papilionoideae</taxon>
        <taxon>50 kb inversion clade</taxon>
        <taxon>NPAAA clade</taxon>
        <taxon>indigoferoid/millettioid clade</taxon>
        <taxon>Phaseoleae</taxon>
        <taxon>Flemingia</taxon>
    </lineage>
</organism>
<gene>
    <name evidence="1" type="ORF">Fmac_013368</name>
</gene>
<dbReference type="PANTHER" id="PTHR31676">
    <property type="entry name" value="T31J12.3 PROTEIN-RELATED"/>
    <property type="match status" value="1"/>
</dbReference>
<dbReference type="PANTHER" id="PTHR31676:SF73">
    <property type="entry name" value="SIMILARITY TO UNKNOWN PROTEIN"/>
    <property type="match status" value="1"/>
</dbReference>
<comment type="caution">
    <text evidence="1">The sequence shown here is derived from an EMBL/GenBank/DDBJ whole genome shotgun (WGS) entry which is preliminary data.</text>
</comment>
<dbReference type="InterPro" id="IPR007493">
    <property type="entry name" value="DUF538"/>
</dbReference>
<evidence type="ECO:0000313" key="1">
    <source>
        <dbReference type="EMBL" id="KAL2338922.1"/>
    </source>
</evidence>
<name>A0ABD1MSY0_9FABA</name>